<dbReference type="SUPFAM" id="SSF53756">
    <property type="entry name" value="UDP-Glycosyltransferase/glycogen phosphorylase"/>
    <property type="match status" value="1"/>
</dbReference>
<feature type="domain" description="Glycosyl transferase family 1" evidence="1">
    <location>
        <begin position="187"/>
        <end position="351"/>
    </location>
</feature>
<dbReference type="Gene3D" id="3.40.50.2000">
    <property type="entry name" value="Glycogen Phosphorylase B"/>
    <property type="match status" value="2"/>
</dbReference>
<dbReference type="Pfam" id="PF13439">
    <property type="entry name" value="Glyco_transf_4"/>
    <property type="match status" value="1"/>
</dbReference>
<dbReference type="InterPro" id="IPR028098">
    <property type="entry name" value="Glyco_trans_4-like_N"/>
</dbReference>
<dbReference type="EC" id="2.4.1.250" evidence="3"/>
<keyword evidence="3" id="KW-0808">Transferase</keyword>
<dbReference type="Proteomes" id="UP000094769">
    <property type="component" value="Unassembled WGS sequence"/>
</dbReference>
<evidence type="ECO:0000259" key="2">
    <source>
        <dbReference type="Pfam" id="PF13439"/>
    </source>
</evidence>
<evidence type="ECO:0000259" key="1">
    <source>
        <dbReference type="Pfam" id="PF00534"/>
    </source>
</evidence>
<keyword evidence="4" id="KW-1185">Reference proteome</keyword>
<dbReference type="CDD" id="cd03801">
    <property type="entry name" value="GT4_PimA-like"/>
    <property type="match status" value="1"/>
</dbReference>
<dbReference type="RefSeq" id="WP_069124758.1">
    <property type="nucleotide sequence ID" value="NZ_MARB01000010.1"/>
</dbReference>
<dbReference type="InterPro" id="IPR050194">
    <property type="entry name" value="Glycosyltransferase_grp1"/>
</dbReference>
<dbReference type="PANTHER" id="PTHR45947">
    <property type="entry name" value="SULFOQUINOVOSYL TRANSFERASE SQD2"/>
    <property type="match status" value="1"/>
</dbReference>
<sequence>MNRRYKILITISELIHSSQVRNLYDLLSIIDTDVFDVEVGALATGNEAQADIENLGFEVFRLRLQPTRGFTLEKLMDLIKGPFIIRNRKYDLVHSFLYQSLFTEPFFFKLLTNSKYIYTKSNLEWNNHPKNWHKKSQLADRIISISKATDELLIDQGFAEKIKKIYLGIDTEYFKYSKEKGVKFRLDNDIPDNAVVFGCAAQFIELKEHLTLLKAFESLAGVNKNIYLIYCGPNHRNDYYNKFKSEMEQSKYSDRIRELGSLSDMPSFYSAIDCFVLPSRFEAFGYVYVEAMSCGIPVIACRAGGPLEIVIDGETGYFSEVSDPSDLARKMLIYLESEELLEKHGKQSRQRAVEIFSKETMARKMMELYIETIEQ</sequence>
<dbReference type="InterPro" id="IPR001296">
    <property type="entry name" value="Glyco_trans_1"/>
</dbReference>
<keyword evidence="3" id="KW-0328">Glycosyltransferase</keyword>
<name>A0A7Z1AFR5_9GAMM</name>
<dbReference type="EMBL" id="MARB01000010">
    <property type="protein sequence ID" value="ODJ87748.1"/>
    <property type="molecule type" value="Genomic_DNA"/>
</dbReference>
<feature type="domain" description="Glycosyltransferase subfamily 4-like N-terminal" evidence="2">
    <location>
        <begin position="36"/>
        <end position="172"/>
    </location>
</feature>
<comment type="caution">
    <text evidence="3">The sequence shown here is derived from an EMBL/GenBank/DDBJ whole genome shotgun (WGS) entry which is preliminary data.</text>
</comment>
<protein>
    <submittedName>
        <fullName evidence="3">D-inositol 3-phosphate glycosyltransferase</fullName>
        <ecNumber evidence="3">2.4.1.250</ecNumber>
    </submittedName>
</protein>
<evidence type="ECO:0000313" key="3">
    <source>
        <dbReference type="EMBL" id="ODJ87748.1"/>
    </source>
</evidence>
<gene>
    <name evidence="3" type="primary">mshA_3</name>
    <name evidence="3" type="ORF">CODIS_21660</name>
</gene>
<accession>A0A7Z1AFR5</accession>
<dbReference type="GO" id="GO:0102710">
    <property type="term" value="F:D-inositol-3-phosphate glycosyltransferase activity"/>
    <property type="evidence" value="ECO:0007669"/>
    <property type="project" value="UniProtKB-EC"/>
</dbReference>
<evidence type="ECO:0000313" key="4">
    <source>
        <dbReference type="Proteomes" id="UP000094769"/>
    </source>
</evidence>
<dbReference type="Pfam" id="PF00534">
    <property type="entry name" value="Glycos_transf_1"/>
    <property type="match status" value="1"/>
</dbReference>
<proteinExistence type="predicted"/>
<dbReference type="AlphaFoldDB" id="A0A7Z1AFR5"/>
<organism evidence="3 4">
    <name type="scientific">Candidatus Thiodiazotropha endolucinida</name>
    <dbReference type="NCBI Taxonomy" id="1655433"/>
    <lineage>
        <taxon>Bacteria</taxon>
        <taxon>Pseudomonadati</taxon>
        <taxon>Pseudomonadota</taxon>
        <taxon>Gammaproteobacteria</taxon>
        <taxon>Chromatiales</taxon>
        <taxon>Sedimenticolaceae</taxon>
        <taxon>Candidatus Thiodiazotropha</taxon>
    </lineage>
</organism>
<reference evidence="3 4" key="1">
    <citation type="submission" date="2016-06" db="EMBL/GenBank/DDBJ databases">
        <title>Genome sequence of endosymbiont of Candidatus Endolucinida thiodiazotropha.</title>
        <authorList>
            <person name="Poehlein A."/>
            <person name="Koenig S."/>
            <person name="Heiden S.E."/>
            <person name="Thuermer A."/>
            <person name="Voget S."/>
            <person name="Daniel R."/>
            <person name="Markert S."/>
            <person name="Gros O."/>
            <person name="Schweder T."/>
        </authorList>
    </citation>
    <scope>NUCLEOTIDE SEQUENCE [LARGE SCALE GENOMIC DNA]</scope>
    <source>
        <strain evidence="3 4">COS</strain>
    </source>
</reference>
<dbReference type="PANTHER" id="PTHR45947:SF3">
    <property type="entry name" value="SULFOQUINOVOSYL TRANSFERASE SQD2"/>
    <property type="match status" value="1"/>
</dbReference>